<gene>
    <name evidence="1" type="ORF">NVI5450_2776</name>
</gene>
<dbReference type="GO" id="GO:0005829">
    <property type="term" value="C:cytosol"/>
    <property type="evidence" value="ECO:0007669"/>
    <property type="project" value="TreeGrafter"/>
</dbReference>
<dbReference type="SUPFAM" id="SSF53300">
    <property type="entry name" value="vWA-like"/>
    <property type="match status" value="1"/>
</dbReference>
<dbReference type="AlphaFoldDB" id="A0A1L0A2T7"/>
<dbReference type="Proteomes" id="UP000183794">
    <property type="component" value="Unassembled WGS sequence"/>
</dbReference>
<dbReference type="Gene3D" id="3.40.50.410">
    <property type="entry name" value="von Willebrand factor, type A domain"/>
    <property type="match status" value="1"/>
</dbReference>
<evidence type="ECO:0000313" key="1">
    <source>
        <dbReference type="EMBL" id="SGZ04416.1"/>
    </source>
</evidence>
<organism evidence="1 2">
    <name type="scientific">Moritella viscosa</name>
    <dbReference type="NCBI Taxonomy" id="80854"/>
    <lineage>
        <taxon>Bacteria</taxon>
        <taxon>Pseudomonadati</taxon>
        <taxon>Pseudomonadota</taxon>
        <taxon>Gammaproteobacteria</taxon>
        <taxon>Alteromonadales</taxon>
        <taxon>Moritellaceae</taxon>
        <taxon>Moritella</taxon>
    </lineage>
</organism>
<dbReference type="PANTHER" id="PTHR36846:SF1">
    <property type="entry name" value="PROTEIN VIAA"/>
    <property type="match status" value="1"/>
</dbReference>
<reference evidence="1 2" key="1">
    <citation type="submission" date="2016-11" db="EMBL/GenBank/DDBJ databases">
        <authorList>
            <person name="Jaros S."/>
            <person name="Januszkiewicz K."/>
            <person name="Wedrychowicz H."/>
        </authorList>
    </citation>
    <scope>NUCLEOTIDE SEQUENCE [LARGE SCALE GENOMIC DNA]</scope>
    <source>
        <strain evidence="1">NVI 5450</strain>
    </source>
</reference>
<evidence type="ECO:0000313" key="2">
    <source>
        <dbReference type="Proteomes" id="UP000183794"/>
    </source>
</evidence>
<name>A0A1L0A2T7_9GAMM</name>
<accession>A0A1L0A2T7</accession>
<dbReference type="OrthoDB" id="387240at2"/>
<protein>
    <submittedName>
        <fullName evidence="1">Uncharacterized protein containing a von Willebrand factor type A(VWA) domain</fullName>
    </submittedName>
</protein>
<proteinExistence type="predicted"/>
<dbReference type="RefSeq" id="WP_075497405.1">
    <property type="nucleotide sequence ID" value="NZ_CAWRBC010000175.1"/>
</dbReference>
<dbReference type="EMBL" id="FPLD01000070">
    <property type="protein sequence ID" value="SGZ04416.1"/>
    <property type="molecule type" value="Genomic_DNA"/>
</dbReference>
<dbReference type="InterPro" id="IPR036465">
    <property type="entry name" value="vWFA_dom_sf"/>
</dbReference>
<sequence length="469" mass="53689">MAKPYNKNPAIRQLVDDALLDITANNRVTSDIKLAYINDWKLQVTILLADMSLPVGLSNEIHLCDTARLLSPSNFRNKVEGILSKIKADSSFYQTGLTIYQQNRIMPDDVFFAVFLDGWQQAIELMMNQEQSRLIEEKREQLLIELADREETIEQLEGVLDSDLLCNGERLWDLAKGKLTHLDTKLLQRYAVNLRKNKEVKQIASELGRMALAHINPEETPNSYETWVLDNSYQDNVPDDMQGVTYSDEISRMLQTEAVNLTFPELEIIFYKRYVERHLLTYQYQGALQQYKKVTQYRDISDANEQTGGPFIICVDSSTSMQGFPELTAKSICYALLQIAFEQRRQCYLMMFSNEVITFPVTQSTSLSTMLTFLSSSFRGGTDLQPVIEKSLDLMSSAQFKNADTLVISDFIAQKLPSHIADKIRTIKIQQNRYHAISLSPQGNPELMNVFDHVWRYSAGLTGRLKKVK</sequence>
<dbReference type="PANTHER" id="PTHR36846">
    <property type="entry name" value="PROTEIN VIAA"/>
    <property type="match status" value="1"/>
</dbReference>